<name>A0A8H6Y168_9AGAR</name>
<evidence type="ECO:0000313" key="4">
    <source>
        <dbReference type="Proteomes" id="UP000620124"/>
    </source>
</evidence>
<feature type="domain" description="EthD" evidence="2">
    <location>
        <begin position="19"/>
        <end position="112"/>
    </location>
</feature>
<dbReference type="Proteomes" id="UP000620124">
    <property type="component" value="Unassembled WGS sequence"/>
</dbReference>
<keyword evidence="4" id="KW-1185">Reference proteome</keyword>
<reference evidence="3" key="1">
    <citation type="submission" date="2020-05" db="EMBL/GenBank/DDBJ databases">
        <title>Mycena genomes resolve the evolution of fungal bioluminescence.</title>
        <authorList>
            <person name="Tsai I.J."/>
        </authorList>
    </citation>
    <scope>NUCLEOTIDE SEQUENCE</scope>
    <source>
        <strain evidence="3">CCC161011</strain>
    </source>
</reference>
<dbReference type="OrthoDB" id="3183782at2759"/>
<gene>
    <name evidence="3" type="ORF">MVEN_01309300</name>
</gene>
<evidence type="ECO:0000256" key="1">
    <source>
        <dbReference type="ARBA" id="ARBA00005986"/>
    </source>
</evidence>
<evidence type="ECO:0000313" key="3">
    <source>
        <dbReference type="EMBL" id="KAF7350074.1"/>
    </source>
</evidence>
<protein>
    <submittedName>
        <fullName evidence="3">Ethyl tert-butyl ether degradation</fullName>
    </submittedName>
</protein>
<dbReference type="AlphaFoldDB" id="A0A8H6Y168"/>
<dbReference type="Gene3D" id="3.30.70.100">
    <property type="match status" value="1"/>
</dbReference>
<comment type="caution">
    <text evidence="3">The sequence shown here is derived from an EMBL/GenBank/DDBJ whole genome shotgun (WGS) entry which is preliminary data.</text>
</comment>
<dbReference type="EMBL" id="JACAZI010000010">
    <property type="protein sequence ID" value="KAF7350074.1"/>
    <property type="molecule type" value="Genomic_DNA"/>
</dbReference>
<dbReference type="InterPro" id="IPR011008">
    <property type="entry name" value="Dimeric_a/b-barrel"/>
</dbReference>
<dbReference type="SUPFAM" id="SSF54909">
    <property type="entry name" value="Dimeric alpha+beta barrel"/>
    <property type="match status" value="1"/>
</dbReference>
<dbReference type="InterPro" id="IPR009799">
    <property type="entry name" value="EthD_dom"/>
</dbReference>
<proteinExistence type="inferred from homology"/>
<dbReference type="Pfam" id="PF07110">
    <property type="entry name" value="EthD"/>
    <property type="match status" value="1"/>
</dbReference>
<comment type="similarity">
    <text evidence="1">Belongs to the tpcK family.</text>
</comment>
<organism evidence="3 4">
    <name type="scientific">Mycena venus</name>
    <dbReference type="NCBI Taxonomy" id="2733690"/>
    <lineage>
        <taxon>Eukaryota</taxon>
        <taxon>Fungi</taxon>
        <taxon>Dikarya</taxon>
        <taxon>Basidiomycota</taxon>
        <taxon>Agaricomycotina</taxon>
        <taxon>Agaricomycetes</taxon>
        <taxon>Agaricomycetidae</taxon>
        <taxon>Agaricales</taxon>
        <taxon>Marasmiineae</taxon>
        <taxon>Mycenaceae</taxon>
        <taxon>Mycena</taxon>
    </lineage>
</organism>
<accession>A0A8H6Y168</accession>
<dbReference type="GO" id="GO:0016491">
    <property type="term" value="F:oxidoreductase activity"/>
    <property type="evidence" value="ECO:0007669"/>
    <property type="project" value="InterPro"/>
</dbReference>
<evidence type="ECO:0000259" key="2">
    <source>
        <dbReference type="Pfam" id="PF07110"/>
    </source>
</evidence>
<sequence>MTTPVRSERVRIAIFVKRKSGMSKEEFSHYWAEVHGPQFMALDVAKRNVLKYEQAHLNDEMVRIFGAGGFPMPDYDGIAILEGESYPKLMKVSQSEKVQNFMREDSENFMDAAAMQYLPLDTISFTDEI</sequence>